<name>A0A2G5CLB2_AQUCA</name>
<sequence>MASSTITTASALTQICAKSNQPKTHRSSVFTHALPSRRQALVLLTGSTVLSAVELKANAQDIPLFGLRKKLETVEKETEEIVKEGVETAERGIETAERGIETAEKEIETIVSFGGFAQAGVVVGAEALGVLVATSVVDGILGPEGQN</sequence>
<dbReference type="Proteomes" id="UP000230069">
    <property type="component" value="Unassembled WGS sequence"/>
</dbReference>
<dbReference type="FunCoup" id="A0A2G5CLB2">
    <property type="interactions" value="500"/>
</dbReference>
<evidence type="ECO:0008006" key="3">
    <source>
        <dbReference type="Google" id="ProtNLM"/>
    </source>
</evidence>
<gene>
    <name evidence="1" type="ORF">AQUCO_04600006v1</name>
</gene>
<dbReference type="PANTHER" id="PTHR36734">
    <property type="entry name" value="YCF37-LIKE PROTEIN"/>
    <property type="match status" value="1"/>
</dbReference>
<organism evidence="1 2">
    <name type="scientific">Aquilegia coerulea</name>
    <name type="common">Rocky mountain columbine</name>
    <dbReference type="NCBI Taxonomy" id="218851"/>
    <lineage>
        <taxon>Eukaryota</taxon>
        <taxon>Viridiplantae</taxon>
        <taxon>Streptophyta</taxon>
        <taxon>Embryophyta</taxon>
        <taxon>Tracheophyta</taxon>
        <taxon>Spermatophyta</taxon>
        <taxon>Magnoliopsida</taxon>
        <taxon>Ranunculales</taxon>
        <taxon>Ranunculaceae</taxon>
        <taxon>Thalictroideae</taxon>
        <taxon>Aquilegia</taxon>
    </lineage>
</organism>
<dbReference type="EMBL" id="KZ305063">
    <property type="protein sequence ID" value="PIA32038.1"/>
    <property type="molecule type" value="Genomic_DNA"/>
</dbReference>
<dbReference type="STRING" id="218851.A0A2G5CLB2"/>
<dbReference type="PANTHER" id="PTHR36734:SF1">
    <property type="entry name" value="OS02G0815300 PROTEIN"/>
    <property type="match status" value="1"/>
</dbReference>
<dbReference type="InParanoid" id="A0A2G5CLB2"/>
<reference evidence="1 2" key="1">
    <citation type="submission" date="2017-09" db="EMBL/GenBank/DDBJ databases">
        <title>WGS assembly of Aquilegia coerulea Goldsmith.</title>
        <authorList>
            <person name="Hodges S."/>
            <person name="Kramer E."/>
            <person name="Nordborg M."/>
            <person name="Tomkins J."/>
            <person name="Borevitz J."/>
            <person name="Derieg N."/>
            <person name="Yan J."/>
            <person name="Mihaltcheva S."/>
            <person name="Hayes R.D."/>
            <person name="Rokhsar D."/>
        </authorList>
    </citation>
    <scope>NUCLEOTIDE SEQUENCE [LARGE SCALE GENOMIC DNA]</scope>
    <source>
        <strain evidence="2">cv. Goldsmith</strain>
    </source>
</reference>
<protein>
    <recommendedName>
        <fullName evidence="3">Synechocystis YCF37</fullName>
    </recommendedName>
</protein>
<dbReference type="OrthoDB" id="782330at2759"/>
<proteinExistence type="predicted"/>
<dbReference type="GO" id="GO:0009534">
    <property type="term" value="C:chloroplast thylakoid"/>
    <property type="evidence" value="ECO:0007669"/>
    <property type="project" value="TreeGrafter"/>
</dbReference>
<accession>A0A2G5CLB2</accession>
<keyword evidence="2" id="KW-1185">Reference proteome</keyword>
<dbReference type="AlphaFoldDB" id="A0A2G5CLB2"/>
<evidence type="ECO:0000313" key="1">
    <source>
        <dbReference type="EMBL" id="PIA32038.1"/>
    </source>
</evidence>
<evidence type="ECO:0000313" key="2">
    <source>
        <dbReference type="Proteomes" id="UP000230069"/>
    </source>
</evidence>